<dbReference type="Proteomes" id="UP000886653">
    <property type="component" value="Unassembled WGS sequence"/>
</dbReference>
<proteinExistence type="predicted"/>
<evidence type="ECO:0000313" key="2">
    <source>
        <dbReference type="Proteomes" id="UP000886653"/>
    </source>
</evidence>
<protein>
    <submittedName>
        <fullName evidence="1">Uncharacterized protein</fullName>
    </submittedName>
</protein>
<keyword evidence="2" id="KW-1185">Reference proteome</keyword>
<accession>A0A9P6NHV1</accession>
<organism evidence="1 2">
    <name type="scientific">Cronartium quercuum f. sp. fusiforme G11</name>
    <dbReference type="NCBI Taxonomy" id="708437"/>
    <lineage>
        <taxon>Eukaryota</taxon>
        <taxon>Fungi</taxon>
        <taxon>Dikarya</taxon>
        <taxon>Basidiomycota</taxon>
        <taxon>Pucciniomycotina</taxon>
        <taxon>Pucciniomycetes</taxon>
        <taxon>Pucciniales</taxon>
        <taxon>Coleosporiaceae</taxon>
        <taxon>Cronartium</taxon>
    </lineage>
</organism>
<name>A0A9P6NHV1_9BASI</name>
<sequence length="135" mass="15503">MHIFCARFLSVLLTESRLHVGDLDGLIKRNAFDLTQACWRLFHPSLSLLVGMRIRLLLRVASVDPEPFEKILGDLRDNVSWQERYEAMDSLINVLAEAHDASVLDRTTSTHLTMRCVARAIMRFVGSYLWDEQVS</sequence>
<gene>
    <name evidence="1" type="ORF">CROQUDRAFT_625723</name>
</gene>
<comment type="caution">
    <text evidence="1">The sequence shown here is derived from an EMBL/GenBank/DDBJ whole genome shotgun (WGS) entry which is preliminary data.</text>
</comment>
<reference evidence="1" key="1">
    <citation type="submission" date="2013-11" db="EMBL/GenBank/DDBJ databases">
        <title>Genome sequence of the fusiform rust pathogen reveals effectors for host alternation and coevolution with pine.</title>
        <authorList>
            <consortium name="DOE Joint Genome Institute"/>
            <person name="Smith K."/>
            <person name="Pendleton A."/>
            <person name="Kubisiak T."/>
            <person name="Anderson C."/>
            <person name="Salamov A."/>
            <person name="Aerts A."/>
            <person name="Riley R."/>
            <person name="Clum A."/>
            <person name="Lindquist E."/>
            <person name="Ence D."/>
            <person name="Campbell M."/>
            <person name="Kronenberg Z."/>
            <person name="Feau N."/>
            <person name="Dhillon B."/>
            <person name="Hamelin R."/>
            <person name="Burleigh J."/>
            <person name="Smith J."/>
            <person name="Yandell M."/>
            <person name="Nelson C."/>
            <person name="Grigoriev I."/>
            <person name="Davis J."/>
        </authorList>
    </citation>
    <scope>NUCLEOTIDE SEQUENCE</scope>
    <source>
        <strain evidence="1">G11</strain>
    </source>
</reference>
<evidence type="ECO:0000313" key="1">
    <source>
        <dbReference type="EMBL" id="KAG0144394.1"/>
    </source>
</evidence>
<dbReference type="AlphaFoldDB" id="A0A9P6NHV1"/>
<dbReference type="EMBL" id="MU167296">
    <property type="protein sequence ID" value="KAG0144394.1"/>
    <property type="molecule type" value="Genomic_DNA"/>
</dbReference>